<dbReference type="RefSeq" id="WP_413782294.1">
    <property type="nucleotide sequence ID" value="NZ_JAUOZS010000001.1"/>
</dbReference>
<comment type="caution">
    <text evidence="1">The sequence shown here is derived from an EMBL/GenBank/DDBJ whole genome shotgun (WGS) entry which is preliminary data.</text>
</comment>
<gene>
    <name evidence="1" type="ORF">Q4T40_21690</name>
</gene>
<accession>A0ABU3P481</accession>
<dbReference type="InterPro" id="IPR043148">
    <property type="entry name" value="TagF_C"/>
</dbReference>
<evidence type="ECO:0000313" key="2">
    <source>
        <dbReference type="Proteomes" id="UP001254848"/>
    </source>
</evidence>
<proteinExistence type="predicted"/>
<keyword evidence="2" id="KW-1185">Reference proteome</keyword>
<sequence>MRLKSKKKQKVLLVVNTGSYFPLLFRIARLLKKSGKYEPVIYLMAYPTTLVHLRECETNEIAYLLDNTVKAMLRKANGYLKVYQYLVSVITKNQLIHLLLRIRSVKSLIKDHNIELVVLAGDIIGHDTAVFIKAGHLCGISTVITPFVMGSKLETVYSVMHNPDHSMDNWLNRFVGALFPKWVYEHEGRSLLRVPAGRVIALELLGMAPKLPWIIHSGHSDAIAVESEEMRRYCRQEGLPAEKLVLTGTVAHDDLAVGLKEKEIRLEALCFSLGLNNAKPLILTALPPNMMYGYWRPDCDFDTYEEMVKFWLATLANLKEYNVIVSLHPSVIIDDMEYIEKYGVKITQEKIIDLIPLCDFFVTAVSSTIQWAIACGKPVVNYDVYKYRYADYLKVPGVLTFEEKEKYIEYTNRLAYDKAFFQLYAAKQRSCMKEWGNLDGRAGARLLELFASLMASNGAFRK</sequence>
<dbReference type="Proteomes" id="UP001254848">
    <property type="component" value="Unassembled WGS sequence"/>
</dbReference>
<evidence type="ECO:0000313" key="1">
    <source>
        <dbReference type="EMBL" id="MDT8903852.1"/>
    </source>
</evidence>
<dbReference type="SUPFAM" id="SSF53756">
    <property type="entry name" value="UDP-Glycosyltransferase/glycogen phosphorylase"/>
    <property type="match status" value="1"/>
</dbReference>
<dbReference type="Gene3D" id="3.40.50.12580">
    <property type="match status" value="1"/>
</dbReference>
<organism evidence="1 2">
    <name type="scientific">Anaeroselena agilis</name>
    <dbReference type="NCBI Taxonomy" id="3063788"/>
    <lineage>
        <taxon>Bacteria</taxon>
        <taxon>Bacillati</taxon>
        <taxon>Bacillota</taxon>
        <taxon>Negativicutes</taxon>
        <taxon>Acetonemataceae</taxon>
        <taxon>Anaeroselena</taxon>
    </lineage>
</organism>
<dbReference type="EMBL" id="JAUOZS010000001">
    <property type="protein sequence ID" value="MDT8903852.1"/>
    <property type="molecule type" value="Genomic_DNA"/>
</dbReference>
<protein>
    <submittedName>
        <fullName evidence="1">Uncharacterized protein</fullName>
    </submittedName>
</protein>
<name>A0ABU3P481_9FIRM</name>
<reference evidence="1 2" key="1">
    <citation type="submission" date="2023-07" db="EMBL/GenBank/DDBJ databases">
        <title>The novel representative of Negativicutes class, Anaeroselena agilis gen. nov. sp. nov.</title>
        <authorList>
            <person name="Prokofeva M.I."/>
            <person name="Elcheninov A.G."/>
            <person name="Klyukina A."/>
            <person name="Kublanov I.V."/>
            <person name="Frolov E.N."/>
            <person name="Podosokorskaya O.A."/>
        </authorList>
    </citation>
    <scope>NUCLEOTIDE SEQUENCE [LARGE SCALE GENOMIC DNA]</scope>
    <source>
        <strain evidence="1 2">4137-cl</strain>
    </source>
</reference>